<dbReference type="GO" id="GO:0000976">
    <property type="term" value="F:transcription cis-regulatory region binding"/>
    <property type="evidence" value="ECO:0007669"/>
    <property type="project" value="TreeGrafter"/>
</dbReference>
<comment type="caution">
    <text evidence="9">The sequence shown here is derived from an EMBL/GenBank/DDBJ whole genome shotgun (WGS) entry which is preliminary data.</text>
</comment>
<dbReference type="GO" id="GO:0005634">
    <property type="term" value="C:nucleus"/>
    <property type="evidence" value="ECO:0007669"/>
    <property type="project" value="UniProtKB-SubCell"/>
</dbReference>
<evidence type="ECO:0000256" key="3">
    <source>
        <dbReference type="ARBA" id="ARBA00023125"/>
    </source>
</evidence>
<dbReference type="OrthoDB" id="4454541at2759"/>
<feature type="compositionally biased region" description="Polar residues" evidence="7">
    <location>
        <begin position="698"/>
        <end position="712"/>
    </location>
</feature>
<dbReference type="GO" id="GO:0000981">
    <property type="term" value="F:DNA-binding transcription factor activity, RNA polymerase II-specific"/>
    <property type="evidence" value="ECO:0007669"/>
    <property type="project" value="InterPro"/>
</dbReference>
<feature type="coiled-coil region" evidence="6">
    <location>
        <begin position="159"/>
        <end position="186"/>
    </location>
</feature>
<keyword evidence="5" id="KW-0539">Nucleus</keyword>
<dbReference type="PROSITE" id="PS00463">
    <property type="entry name" value="ZN2_CY6_FUNGAL_1"/>
    <property type="match status" value="1"/>
</dbReference>
<feature type="compositionally biased region" description="Polar residues" evidence="7">
    <location>
        <begin position="1"/>
        <end position="11"/>
    </location>
</feature>
<dbReference type="PANTHER" id="PTHR31845:SF10">
    <property type="entry name" value="ZN(II)2CYS6 TRANSCRIPTION FACTOR (EUROFUNG)"/>
    <property type="match status" value="1"/>
</dbReference>
<proteinExistence type="predicted"/>
<dbReference type="SUPFAM" id="SSF57701">
    <property type="entry name" value="Zn2/Cys6 DNA-binding domain"/>
    <property type="match status" value="1"/>
</dbReference>
<feature type="region of interest" description="Disordered" evidence="7">
    <location>
        <begin position="776"/>
        <end position="822"/>
    </location>
</feature>
<feature type="region of interest" description="Disordered" evidence="7">
    <location>
        <begin position="693"/>
        <end position="712"/>
    </location>
</feature>
<gene>
    <name evidence="9" type="ORF">KQ657_002123</name>
</gene>
<keyword evidence="10" id="KW-1185">Reference proteome</keyword>
<keyword evidence="6" id="KW-0175">Coiled coil</keyword>
<evidence type="ECO:0000256" key="6">
    <source>
        <dbReference type="SAM" id="Coils"/>
    </source>
</evidence>
<evidence type="ECO:0000256" key="1">
    <source>
        <dbReference type="ARBA" id="ARBA00004123"/>
    </source>
</evidence>
<evidence type="ECO:0000313" key="9">
    <source>
        <dbReference type="EMBL" id="KAG7195740.1"/>
    </source>
</evidence>
<dbReference type="EMBL" id="JAHMUF010000002">
    <property type="protein sequence ID" value="KAG7195740.1"/>
    <property type="molecule type" value="Genomic_DNA"/>
</dbReference>
<evidence type="ECO:0000256" key="2">
    <source>
        <dbReference type="ARBA" id="ARBA00023015"/>
    </source>
</evidence>
<evidence type="ECO:0000259" key="8">
    <source>
        <dbReference type="PROSITE" id="PS50048"/>
    </source>
</evidence>
<accession>A0A9P7VDB8</accession>
<organism evidence="9 10">
    <name type="scientific">Scheffersomyces spartinae</name>
    <dbReference type="NCBI Taxonomy" id="45513"/>
    <lineage>
        <taxon>Eukaryota</taxon>
        <taxon>Fungi</taxon>
        <taxon>Dikarya</taxon>
        <taxon>Ascomycota</taxon>
        <taxon>Saccharomycotina</taxon>
        <taxon>Pichiomycetes</taxon>
        <taxon>Debaryomycetaceae</taxon>
        <taxon>Scheffersomyces</taxon>
    </lineage>
</organism>
<dbReference type="SMART" id="SM00066">
    <property type="entry name" value="GAL4"/>
    <property type="match status" value="1"/>
</dbReference>
<sequence>MPVITSDTETMSPPVETPLARDDESNMVDSPANAKFKTRRSVACKSCHNLKVKCTPADESNPSGPCIRCMNAKRKCEIDLHQPRKRRRKAEVLAAAANGVGKSHQDGTGYENAPATVSPVNTITTTTTGTTLTTTSNGNDNGNTTGSTGANSVPVVDEYKSDKDHIKALQDRVRLLEAQLNGSTSTTDSHPFVCKKDIEKELMAFSEINLEDITKYLRFFAEQRIAQTLDSVVDVVSMGIITMEEAKVRYGIYKQMYNSYPMVDIPENMDCEDLRARYPIFFNAMMSVSNALYQSDYNDLVRSMQLDNEATKTVALESIVKGTKSQELVKSLLLLCLWYNSAELFRQRRYHLLNGICVTLFHDLGATGKPQYSFKNDLATMSMSFAQDASIEYRGLILIVYVTTVSISLILRRNISVKWTSYVEDCCAHLEDSGNPRYTRTALMARLCRELDRIHHSIHQCDSAASSSSTIKFLNTEFENNLRSILRRIGPKDHILLSYYYTIEAYLHEPKLKEIFNTTDIKVESVKFDEYKMKQVSNCTVSCLNAINEFISLGPDQVALAPLFSSCRIVYTAGMLLRLRFLILSVPSLIDKSLVPIQAIQCVLQLLCLLDEAAKLHLNNHFLNKIRLILRLFVQTYVTQVRGLLKSNGETPQNFKSTIEDTDHIAPQSMEGMPNTNVPLDLLSYAASFRRDDKGDGQNISRHTPMDTHTTLSHAPSALPTLNGAEDQSSIGRPRGLVQVLHKDIGKLQPTLNQNQGGLLPHRTLVSHLPPIRIPTPNGSICHQGGEVNGGSASGGVSASSASQTRYSDPSTVGPSTTMFSSASMPVTGGLVEPSGKPDSSFFNFDLINTNPLDSTMSINEEFWGDLLSSNDANTLNFSRSNNDYQNQVDLFFR</sequence>
<evidence type="ECO:0000256" key="4">
    <source>
        <dbReference type="ARBA" id="ARBA00023163"/>
    </source>
</evidence>
<dbReference type="InterPro" id="IPR001138">
    <property type="entry name" value="Zn2Cys6_DnaBD"/>
</dbReference>
<keyword evidence="4" id="KW-0804">Transcription</keyword>
<keyword evidence="3" id="KW-0238">DNA-binding</keyword>
<feature type="region of interest" description="Disordered" evidence="7">
    <location>
        <begin position="1"/>
        <end position="28"/>
    </location>
</feature>
<dbReference type="Proteomes" id="UP000790833">
    <property type="component" value="Unassembled WGS sequence"/>
</dbReference>
<evidence type="ECO:0000313" key="10">
    <source>
        <dbReference type="Proteomes" id="UP000790833"/>
    </source>
</evidence>
<keyword evidence="2" id="KW-0805">Transcription regulation</keyword>
<protein>
    <recommendedName>
        <fullName evidence="8">Zn(2)-C6 fungal-type domain-containing protein</fullName>
    </recommendedName>
</protein>
<feature type="region of interest" description="Disordered" evidence="7">
    <location>
        <begin position="100"/>
        <end position="154"/>
    </location>
</feature>
<dbReference type="InterPro" id="IPR036864">
    <property type="entry name" value="Zn2-C6_fun-type_DNA-bd_sf"/>
</dbReference>
<dbReference type="InterPro" id="IPR051089">
    <property type="entry name" value="prtT"/>
</dbReference>
<dbReference type="GeneID" id="66115497"/>
<name>A0A9P7VDB8_9ASCO</name>
<dbReference type="GO" id="GO:0008270">
    <property type="term" value="F:zinc ion binding"/>
    <property type="evidence" value="ECO:0007669"/>
    <property type="project" value="InterPro"/>
</dbReference>
<reference evidence="9" key="1">
    <citation type="submission" date="2021-03" db="EMBL/GenBank/DDBJ databases">
        <authorList>
            <person name="Palmer J.M."/>
        </authorList>
    </citation>
    <scope>NUCLEOTIDE SEQUENCE</scope>
    <source>
        <strain evidence="9">ARV_011</strain>
    </source>
</reference>
<feature type="domain" description="Zn(2)-C6 fungal-type" evidence="8">
    <location>
        <begin position="43"/>
        <end position="78"/>
    </location>
</feature>
<dbReference type="PANTHER" id="PTHR31845">
    <property type="entry name" value="FINGER DOMAIN PROTEIN, PUTATIVE-RELATED"/>
    <property type="match status" value="1"/>
</dbReference>
<dbReference type="PROSITE" id="PS50048">
    <property type="entry name" value="ZN2_CY6_FUNGAL_2"/>
    <property type="match status" value="1"/>
</dbReference>
<evidence type="ECO:0000256" key="5">
    <source>
        <dbReference type="ARBA" id="ARBA00023242"/>
    </source>
</evidence>
<comment type="subcellular location">
    <subcellularLocation>
        <location evidence="1">Nucleus</location>
    </subcellularLocation>
</comment>
<evidence type="ECO:0000256" key="7">
    <source>
        <dbReference type="SAM" id="MobiDB-lite"/>
    </source>
</evidence>
<dbReference type="Gene3D" id="4.10.240.10">
    <property type="entry name" value="Zn(2)-C6 fungal-type DNA-binding domain"/>
    <property type="match status" value="1"/>
</dbReference>
<dbReference type="RefSeq" id="XP_043051285.1">
    <property type="nucleotide sequence ID" value="XM_043192897.1"/>
</dbReference>
<dbReference type="CDD" id="cd00067">
    <property type="entry name" value="GAL4"/>
    <property type="match status" value="1"/>
</dbReference>
<feature type="compositionally biased region" description="Polar residues" evidence="7">
    <location>
        <begin position="804"/>
        <end position="822"/>
    </location>
</feature>
<dbReference type="AlphaFoldDB" id="A0A9P7VDB8"/>
<feature type="compositionally biased region" description="Low complexity" evidence="7">
    <location>
        <begin position="121"/>
        <end position="149"/>
    </location>
</feature>